<proteinExistence type="predicted"/>
<keyword evidence="2" id="KW-1185">Reference proteome</keyword>
<dbReference type="AlphaFoldDB" id="A0AAP0NWW5"/>
<evidence type="ECO:0000313" key="1">
    <source>
        <dbReference type="EMBL" id="KAK9121374.1"/>
    </source>
</evidence>
<evidence type="ECO:0000313" key="2">
    <source>
        <dbReference type="Proteomes" id="UP001420932"/>
    </source>
</evidence>
<dbReference type="Proteomes" id="UP001420932">
    <property type="component" value="Unassembled WGS sequence"/>
</dbReference>
<dbReference type="EMBL" id="JBBNAF010000008">
    <property type="protein sequence ID" value="KAK9121374.1"/>
    <property type="molecule type" value="Genomic_DNA"/>
</dbReference>
<protein>
    <submittedName>
        <fullName evidence="1">Uncharacterized protein</fullName>
    </submittedName>
</protein>
<sequence>MTAAMVSGSTGEVGEPPLHRHRGRRFAVWRRAIEGIDAKEIANEQRRRLQGGLNSGAHGWTATWLQQQRRREAVTPARRSGGGGAVNEMEQLRGGALSDRSILDETQQYWNFGVVFESVP</sequence>
<gene>
    <name evidence="1" type="ORF">Syun_018991</name>
</gene>
<name>A0AAP0NWW5_9MAGN</name>
<reference evidence="1 2" key="1">
    <citation type="submission" date="2024-01" db="EMBL/GenBank/DDBJ databases">
        <title>Genome assemblies of Stephania.</title>
        <authorList>
            <person name="Yang L."/>
        </authorList>
    </citation>
    <scope>NUCLEOTIDE SEQUENCE [LARGE SCALE GENOMIC DNA]</scope>
    <source>
        <strain evidence="1">YNDBR</strain>
        <tissue evidence="1">Leaf</tissue>
    </source>
</reference>
<accession>A0AAP0NWW5</accession>
<comment type="caution">
    <text evidence="1">The sequence shown here is derived from an EMBL/GenBank/DDBJ whole genome shotgun (WGS) entry which is preliminary data.</text>
</comment>
<organism evidence="1 2">
    <name type="scientific">Stephania yunnanensis</name>
    <dbReference type="NCBI Taxonomy" id="152371"/>
    <lineage>
        <taxon>Eukaryota</taxon>
        <taxon>Viridiplantae</taxon>
        <taxon>Streptophyta</taxon>
        <taxon>Embryophyta</taxon>
        <taxon>Tracheophyta</taxon>
        <taxon>Spermatophyta</taxon>
        <taxon>Magnoliopsida</taxon>
        <taxon>Ranunculales</taxon>
        <taxon>Menispermaceae</taxon>
        <taxon>Menispermoideae</taxon>
        <taxon>Cissampelideae</taxon>
        <taxon>Stephania</taxon>
    </lineage>
</organism>